<accession>A0A1B6MTI6</accession>
<feature type="domain" description="Rho guanine nucleotide exchange factor 6/7 coiled-coil" evidence="1">
    <location>
        <begin position="72"/>
        <end position="144"/>
    </location>
</feature>
<organism evidence="2">
    <name type="scientific">Graphocephala atropunctata</name>
    <dbReference type="NCBI Taxonomy" id="36148"/>
    <lineage>
        <taxon>Eukaryota</taxon>
        <taxon>Metazoa</taxon>
        <taxon>Ecdysozoa</taxon>
        <taxon>Arthropoda</taxon>
        <taxon>Hexapoda</taxon>
        <taxon>Insecta</taxon>
        <taxon>Pterygota</taxon>
        <taxon>Neoptera</taxon>
        <taxon>Paraneoptera</taxon>
        <taxon>Hemiptera</taxon>
        <taxon>Auchenorrhyncha</taxon>
        <taxon>Membracoidea</taxon>
        <taxon>Cicadellidae</taxon>
        <taxon>Cicadellinae</taxon>
        <taxon>Cicadellini</taxon>
        <taxon>Graphocephala</taxon>
    </lineage>
</organism>
<dbReference type="PANTHER" id="PTHR46026:SF1">
    <property type="entry name" value="RHO-TYPE GUANINE NUCLEOTIDE EXCHANGE FACTOR, ISOFORM F"/>
    <property type="match status" value="1"/>
</dbReference>
<dbReference type="Pfam" id="PF16614">
    <property type="entry name" value="RhoGEF67_u2"/>
    <property type="match status" value="1"/>
</dbReference>
<dbReference type="GO" id="GO:0005085">
    <property type="term" value="F:guanyl-nucleotide exchange factor activity"/>
    <property type="evidence" value="ECO:0007669"/>
    <property type="project" value="TreeGrafter"/>
</dbReference>
<dbReference type="Pfam" id="PF16523">
    <property type="entry name" value="betaPIX_CC"/>
    <property type="match status" value="1"/>
</dbReference>
<gene>
    <name evidence="2" type="ORF">g.38351</name>
</gene>
<dbReference type="InterPro" id="IPR032409">
    <property type="entry name" value="GEF6/7_CC"/>
</dbReference>
<dbReference type="GO" id="GO:0005737">
    <property type="term" value="C:cytoplasm"/>
    <property type="evidence" value="ECO:0007669"/>
    <property type="project" value="TreeGrafter"/>
</dbReference>
<proteinExistence type="predicted"/>
<reference evidence="2" key="1">
    <citation type="submission" date="2015-11" db="EMBL/GenBank/DDBJ databases">
        <title>De novo transcriptome assembly of four potential Pierce s Disease insect vectors from Arizona vineyards.</title>
        <authorList>
            <person name="Tassone E.E."/>
        </authorList>
    </citation>
    <scope>NUCLEOTIDE SEQUENCE</scope>
</reference>
<dbReference type="PANTHER" id="PTHR46026">
    <property type="entry name" value="RHO-TYPE GUANINE NUCLEOTIDE EXCHANGE FACTOR, ISOFORM F"/>
    <property type="match status" value="1"/>
</dbReference>
<name>A0A1B6MTI6_9HEMI</name>
<evidence type="ECO:0000313" key="2">
    <source>
        <dbReference type="EMBL" id="JAT39228.1"/>
    </source>
</evidence>
<dbReference type="Gene3D" id="1.20.5.390">
    <property type="entry name" value="L1 transposable element, trimerization domain"/>
    <property type="match status" value="1"/>
</dbReference>
<sequence>MVRGSNIGRPWSVSCLRPSPPLRFRDDKSSRNFKKTSERGFDEDAQILRVIEAYCTSAKTRYTVNSALLDPPPLLIAEEEKIIEEDSRENQTGVQEKSLVDTVYALKDEVKALRYKMSSVSHQLEEERMARNQLQTVVHNLLMASSHT</sequence>
<dbReference type="AlphaFoldDB" id="A0A1B6MTI6"/>
<protein>
    <recommendedName>
        <fullName evidence="1">Rho guanine nucleotide exchange factor 6/7 coiled-coil domain-containing protein</fullName>
    </recommendedName>
</protein>
<evidence type="ECO:0000259" key="1">
    <source>
        <dbReference type="Pfam" id="PF16523"/>
    </source>
</evidence>
<dbReference type="EMBL" id="GEBQ01000749">
    <property type="protein sequence ID" value="JAT39228.1"/>
    <property type="molecule type" value="Transcribed_RNA"/>
</dbReference>